<feature type="domain" description="Lysozyme inhibitor LprI-like N-terminal" evidence="2">
    <location>
        <begin position="162"/>
        <end position="220"/>
    </location>
</feature>
<dbReference type="AlphaFoldDB" id="A0A6J5FCS2"/>
<organism evidence="3 4">
    <name type="scientific">Paraburkholderia caffeinitolerans</name>
    <dbReference type="NCBI Taxonomy" id="1723730"/>
    <lineage>
        <taxon>Bacteria</taxon>
        <taxon>Pseudomonadati</taxon>
        <taxon>Pseudomonadota</taxon>
        <taxon>Betaproteobacteria</taxon>
        <taxon>Burkholderiales</taxon>
        <taxon>Burkholderiaceae</taxon>
        <taxon>Paraburkholderia</taxon>
    </lineage>
</organism>
<evidence type="ECO:0000313" key="3">
    <source>
        <dbReference type="EMBL" id="CAB3776827.1"/>
    </source>
</evidence>
<proteinExistence type="predicted"/>
<feature type="signal peptide" evidence="1">
    <location>
        <begin position="1"/>
        <end position="37"/>
    </location>
</feature>
<keyword evidence="1" id="KW-0732">Signal</keyword>
<feature type="domain" description="Lysozyme inhibitor LprI-like N-terminal" evidence="2">
    <location>
        <begin position="54"/>
        <end position="147"/>
    </location>
</feature>
<protein>
    <recommendedName>
        <fullName evidence="2">Lysozyme inhibitor LprI-like N-terminal domain-containing protein</fullName>
    </recommendedName>
</protein>
<gene>
    <name evidence="3" type="ORF">LMG28688_00311</name>
</gene>
<keyword evidence="4" id="KW-1185">Reference proteome</keyword>
<dbReference type="RefSeq" id="WP_129561455.1">
    <property type="nucleotide sequence ID" value="NZ_CADIKL010000001.1"/>
</dbReference>
<feature type="chain" id="PRO_5027087905" description="Lysozyme inhibitor LprI-like N-terminal domain-containing protein" evidence="1">
    <location>
        <begin position="38"/>
        <end position="241"/>
    </location>
</feature>
<sequence length="241" mass="25931">MMVRSFVTALATAATLAAGVAAGLVAGLAVVAPAAHAEVAAADPIDAGMRTCLARADRSTTAGQIQCMDEARTAWHSAADAALAQLIAQLPPAQQKRWQLSQNKWAAWRDAEDTMLGAAFASTSGSTYQLYEADMRLQPVRDRALSLRGQAVAAAGDAPARVRACSADARCEHVSYDLNRYYRKLYARMPAHSRPALARAESSWRAYRDATIPLVDEHARLDLLGARLATLKRLSETVNNR</sequence>
<dbReference type="EMBL" id="CADIKL010000001">
    <property type="protein sequence ID" value="CAB3776827.1"/>
    <property type="molecule type" value="Genomic_DNA"/>
</dbReference>
<reference evidence="3 4" key="1">
    <citation type="submission" date="2020-04" db="EMBL/GenBank/DDBJ databases">
        <authorList>
            <person name="De Canck E."/>
        </authorList>
    </citation>
    <scope>NUCLEOTIDE SEQUENCE [LARGE SCALE GENOMIC DNA]</scope>
    <source>
        <strain evidence="3 4">LMG 28688</strain>
    </source>
</reference>
<accession>A0A6J5FCS2</accession>
<evidence type="ECO:0000256" key="1">
    <source>
        <dbReference type="SAM" id="SignalP"/>
    </source>
</evidence>
<dbReference type="Pfam" id="PF07007">
    <property type="entry name" value="LprI"/>
    <property type="match status" value="2"/>
</dbReference>
<dbReference type="InterPro" id="IPR009739">
    <property type="entry name" value="LprI-like_N"/>
</dbReference>
<dbReference type="Gene3D" id="1.20.1270.180">
    <property type="match status" value="1"/>
</dbReference>
<dbReference type="Proteomes" id="UP000494119">
    <property type="component" value="Unassembled WGS sequence"/>
</dbReference>
<name>A0A6J5FCS2_9BURK</name>
<evidence type="ECO:0000259" key="2">
    <source>
        <dbReference type="Pfam" id="PF07007"/>
    </source>
</evidence>
<evidence type="ECO:0000313" key="4">
    <source>
        <dbReference type="Proteomes" id="UP000494119"/>
    </source>
</evidence>